<dbReference type="InterPro" id="IPR017871">
    <property type="entry name" value="ABC_transporter-like_CS"/>
</dbReference>
<keyword evidence="2 7" id="KW-0812">Transmembrane</keyword>
<dbReference type="InterPro" id="IPR027417">
    <property type="entry name" value="P-loop_NTPase"/>
</dbReference>
<dbReference type="Pfam" id="PF00005">
    <property type="entry name" value="ABC_tran"/>
    <property type="match status" value="1"/>
</dbReference>
<dbReference type="OrthoDB" id="6500128at2759"/>
<dbReference type="PROSITE" id="PS00211">
    <property type="entry name" value="ABC_TRANSPORTER_1"/>
    <property type="match status" value="1"/>
</dbReference>
<dbReference type="InterPro" id="IPR003593">
    <property type="entry name" value="AAA+_ATPase"/>
</dbReference>
<dbReference type="GO" id="GO:0005524">
    <property type="term" value="F:ATP binding"/>
    <property type="evidence" value="ECO:0007669"/>
    <property type="project" value="UniProtKB-KW"/>
</dbReference>
<evidence type="ECO:0000256" key="4">
    <source>
        <dbReference type="ARBA" id="ARBA00022840"/>
    </source>
</evidence>
<sequence length="332" mass="38083">MDKQRTEKDPTVCCFFFFFVKLFSNINTFTKKKKEKKKRYRDHLGDVLSDINVSFAANEKIGVVGRTGSGKSSLFLTLFRLLEPYQGHIEINKMNCNELSLFDLRSQLSIIPQDPVLFTETLRYNIDPLELHTDEEIMDVLDIVQMRDMVQKLLKDGLNTLMSEHGSNFSAGEAQLICVARALLHKSKILLVDEATSNVDPVTDMLIQSVLRQKFHNRTVLTIAHRLVLLTLSSHIFFICFCTNKKKKNGTENKYSNNVTHMYTFRAVSVLIKIRVHCLQQTILDSDRIMVLDKGKVVEFDTPHNLLNKTESDTDGPAIFRHMLRQLNAQTA</sequence>
<proteinExistence type="predicted"/>
<evidence type="ECO:0000256" key="2">
    <source>
        <dbReference type="ARBA" id="ARBA00022692"/>
    </source>
</evidence>
<keyword evidence="3" id="KW-0547">Nucleotide-binding</keyword>
<evidence type="ECO:0000313" key="9">
    <source>
        <dbReference type="EMBL" id="ETO36694.1"/>
    </source>
</evidence>
<evidence type="ECO:0000256" key="5">
    <source>
        <dbReference type="ARBA" id="ARBA00022989"/>
    </source>
</evidence>
<keyword evidence="1" id="KW-0813">Transport</keyword>
<feature type="transmembrane region" description="Helical" evidence="7">
    <location>
        <begin position="12"/>
        <end position="30"/>
    </location>
</feature>
<dbReference type="InterPro" id="IPR003439">
    <property type="entry name" value="ABC_transporter-like_ATP-bd"/>
</dbReference>
<dbReference type="OMA" id="NEICYSH"/>
<dbReference type="PANTHER" id="PTHR24223">
    <property type="entry name" value="ATP-BINDING CASSETTE SUB-FAMILY C"/>
    <property type="match status" value="1"/>
</dbReference>
<accession>X6PF59</accession>
<reference evidence="9 10" key="1">
    <citation type="journal article" date="2013" name="Curr. Biol.">
        <title>The Genome of the Foraminiferan Reticulomyxa filosa.</title>
        <authorList>
            <person name="Glockner G."/>
            <person name="Hulsmann N."/>
            <person name="Schleicher M."/>
            <person name="Noegel A.A."/>
            <person name="Eichinger L."/>
            <person name="Gallinger C."/>
            <person name="Pawlowski J."/>
            <person name="Sierra R."/>
            <person name="Euteneuer U."/>
            <person name="Pillet L."/>
            <person name="Moustafa A."/>
            <person name="Platzer M."/>
            <person name="Groth M."/>
            <person name="Szafranski K."/>
            <person name="Schliwa M."/>
        </authorList>
    </citation>
    <scope>NUCLEOTIDE SEQUENCE [LARGE SCALE GENOMIC DNA]</scope>
</reference>
<dbReference type="GO" id="GO:0016887">
    <property type="term" value="F:ATP hydrolysis activity"/>
    <property type="evidence" value="ECO:0007669"/>
    <property type="project" value="InterPro"/>
</dbReference>
<gene>
    <name evidence="9" type="ORF">RFI_00368</name>
</gene>
<protein>
    <submittedName>
        <fullName evidence="9">ATP-binding cassette protein</fullName>
    </submittedName>
</protein>
<keyword evidence="4 9" id="KW-0067">ATP-binding</keyword>
<dbReference type="Proteomes" id="UP000023152">
    <property type="component" value="Unassembled WGS sequence"/>
</dbReference>
<dbReference type="EMBL" id="ASPP01000381">
    <property type="protein sequence ID" value="ETO36694.1"/>
    <property type="molecule type" value="Genomic_DNA"/>
</dbReference>
<organism evidence="9 10">
    <name type="scientific">Reticulomyxa filosa</name>
    <dbReference type="NCBI Taxonomy" id="46433"/>
    <lineage>
        <taxon>Eukaryota</taxon>
        <taxon>Sar</taxon>
        <taxon>Rhizaria</taxon>
        <taxon>Retaria</taxon>
        <taxon>Foraminifera</taxon>
        <taxon>Monothalamids</taxon>
        <taxon>Reticulomyxidae</taxon>
        <taxon>Reticulomyxa</taxon>
    </lineage>
</organism>
<keyword evidence="6 7" id="KW-0472">Membrane</keyword>
<evidence type="ECO:0000256" key="1">
    <source>
        <dbReference type="ARBA" id="ARBA00022448"/>
    </source>
</evidence>
<dbReference type="GO" id="GO:0042626">
    <property type="term" value="F:ATPase-coupled transmembrane transporter activity"/>
    <property type="evidence" value="ECO:0007669"/>
    <property type="project" value="TreeGrafter"/>
</dbReference>
<dbReference type="AlphaFoldDB" id="X6PF59"/>
<dbReference type="FunFam" id="3.40.50.300:FF:000630">
    <property type="entry name" value="ATP-binding cassette (ABC) transporter, putative"/>
    <property type="match status" value="1"/>
</dbReference>
<keyword evidence="10" id="KW-1185">Reference proteome</keyword>
<keyword evidence="5 7" id="KW-1133">Transmembrane helix</keyword>
<dbReference type="SUPFAM" id="SSF52540">
    <property type="entry name" value="P-loop containing nucleoside triphosphate hydrolases"/>
    <property type="match status" value="1"/>
</dbReference>
<evidence type="ECO:0000313" key="10">
    <source>
        <dbReference type="Proteomes" id="UP000023152"/>
    </source>
</evidence>
<dbReference type="Gene3D" id="3.40.50.300">
    <property type="entry name" value="P-loop containing nucleotide triphosphate hydrolases"/>
    <property type="match status" value="1"/>
</dbReference>
<evidence type="ECO:0000256" key="7">
    <source>
        <dbReference type="SAM" id="Phobius"/>
    </source>
</evidence>
<evidence type="ECO:0000256" key="6">
    <source>
        <dbReference type="ARBA" id="ARBA00023136"/>
    </source>
</evidence>
<name>X6PF59_RETFI</name>
<evidence type="ECO:0000259" key="8">
    <source>
        <dbReference type="PROSITE" id="PS50893"/>
    </source>
</evidence>
<evidence type="ECO:0000256" key="3">
    <source>
        <dbReference type="ARBA" id="ARBA00022741"/>
    </source>
</evidence>
<dbReference type="PROSITE" id="PS50893">
    <property type="entry name" value="ABC_TRANSPORTER_2"/>
    <property type="match status" value="1"/>
</dbReference>
<dbReference type="GO" id="GO:0016020">
    <property type="term" value="C:membrane"/>
    <property type="evidence" value="ECO:0007669"/>
    <property type="project" value="TreeGrafter"/>
</dbReference>
<dbReference type="CDD" id="cd03244">
    <property type="entry name" value="ABCC_MRP_domain2"/>
    <property type="match status" value="1"/>
</dbReference>
<comment type="caution">
    <text evidence="9">The sequence shown here is derived from an EMBL/GenBank/DDBJ whole genome shotgun (WGS) entry which is preliminary data.</text>
</comment>
<dbReference type="InterPro" id="IPR050173">
    <property type="entry name" value="ABC_transporter_C-like"/>
</dbReference>
<dbReference type="SMART" id="SM00382">
    <property type="entry name" value="AAA"/>
    <property type="match status" value="1"/>
</dbReference>
<feature type="domain" description="ABC transporter" evidence="8">
    <location>
        <begin position="32"/>
        <end position="319"/>
    </location>
</feature>